<feature type="signal peptide" evidence="10">
    <location>
        <begin position="1"/>
        <end position="26"/>
    </location>
</feature>
<organism evidence="11 12">
    <name type="scientific">Castilleja foliolosa</name>
    <dbReference type="NCBI Taxonomy" id="1961234"/>
    <lineage>
        <taxon>Eukaryota</taxon>
        <taxon>Viridiplantae</taxon>
        <taxon>Streptophyta</taxon>
        <taxon>Embryophyta</taxon>
        <taxon>Tracheophyta</taxon>
        <taxon>Spermatophyta</taxon>
        <taxon>Magnoliopsida</taxon>
        <taxon>eudicotyledons</taxon>
        <taxon>Gunneridae</taxon>
        <taxon>Pentapetalae</taxon>
        <taxon>asterids</taxon>
        <taxon>lamiids</taxon>
        <taxon>Lamiales</taxon>
        <taxon>Orobanchaceae</taxon>
        <taxon>Pedicularideae</taxon>
        <taxon>Castillejinae</taxon>
        <taxon>Castilleja</taxon>
    </lineage>
</organism>
<evidence type="ECO:0000256" key="6">
    <source>
        <dbReference type="ARBA" id="ARBA00023295"/>
    </source>
</evidence>
<evidence type="ECO:0000256" key="4">
    <source>
        <dbReference type="ARBA" id="ARBA00022525"/>
    </source>
</evidence>
<keyword evidence="10" id="KW-0732">Signal</keyword>
<dbReference type="EMBL" id="JAVIJP010000013">
    <property type="protein sequence ID" value="KAL3646070.1"/>
    <property type="molecule type" value="Genomic_DNA"/>
</dbReference>
<dbReference type="GO" id="GO:0071555">
    <property type="term" value="P:cell wall organization"/>
    <property type="evidence" value="ECO:0007669"/>
    <property type="project" value="UniProtKB-KW"/>
</dbReference>
<dbReference type="InterPro" id="IPR000743">
    <property type="entry name" value="Glyco_hydro_28"/>
</dbReference>
<dbReference type="PANTHER" id="PTHR31375">
    <property type="match status" value="1"/>
</dbReference>
<dbReference type="SUPFAM" id="SSF51126">
    <property type="entry name" value="Pectin lyase-like"/>
    <property type="match status" value="1"/>
</dbReference>
<keyword evidence="6 9" id="KW-0326">Glycosidase</keyword>
<reference evidence="12" key="1">
    <citation type="journal article" date="2024" name="IScience">
        <title>Strigolactones Initiate the Formation of Haustorium-like Structures in Castilleja.</title>
        <authorList>
            <person name="Buerger M."/>
            <person name="Peterson D."/>
            <person name="Chory J."/>
        </authorList>
    </citation>
    <scope>NUCLEOTIDE SEQUENCE [LARGE SCALE GENOMIC DNA]</scope>
</reference>
<accession>A0ABD3DUZ6</accession>
<dbReference type="InterPro" id="IPR006626">
    <property type="entry name" value="PbH1"/>
</dbReference>
<protein>
    <submittedName>
        <fullName evidence="11">Uncharacterized protein</fullName>
    </submittedName>
</protein>
<keyword evidence="7" id="KW-0961">Cell wall biogenesis/degradation</keyword>
<dbReference type="InterPro" id="IPR012334">
    <property type="entry name" value="Pectin_lyas_fold"/>
</dbReference>
<evidence type="ECO:0000256" key="10">
    <source>
        <dbReference type="SAM" id="SignalP"/>
    </source>
</evidence>
<comment type="similarity">
    <text evidence="2 9">Belongs to the glycosyl hydrolase 28 family.</text>
</comment>
<evidence type="ECO:0000256" key="1">
    <source>
        <dbReference type="ARBA" id="ARBA00004191"/>
    </source>
</evidence>
<dbReference type="FunFam" id="2.160.20.10:FF:000004">
    <property type="entry name" value="Pectin lyase-like superfamily protein"/>
    <property type="match status" value="1"/>
</dbReference>
<dbReference type="AlphaFoldDB" id="A0ABD3DUZ6"/>
<feature type="active site" evidence="8">
    <location>
        <position position="232"/>
    </location>
</feature>
<evidence type="ECO:0000256" key="5">
    <source>
        <dbReference type="ARBA" id="ARBA00022801"/>
    </source>
</evidence>
<dbReference type="Pfam" id="PF00295">
    <property type="entry name" value="Glyco_hydro_28"/>
    <property type="match status" value="1"/>
</dbReference>
<gene>
    <name evidence="11" type="ORF">CASFOL_011250</name>
</gene>
<dbReference type="PROSITE" id="PS00502">
    <property type="entry name" value="POLYGALACTURONASE"/>
    <property type="match status" value="1"/>
</dbReference>
<evidence type="ECO:0000256" key="3">
    <source>
        <dbReference type="ARBA" id="ARBA00022512"/>
    </source>
</evidence>
<feature type="chain" id="PRO_5044788062" evidence="10">
    <location>
        <begin position="27"/>
        <end position="404"/>
    </location>
</feature>
<dbReference type="GO" id="GO:0004553">
    <property type="term" value="F:hydrolase activity, hydrolyzing O-glycosyl compounds"/>
    <property type="evidence" value="ECO:0007669"/>
    <property type="project" value="UniProtKB-ARBA"/>
</dbReference>
<keyword evidence="5 9" id="KW-0378">Hydrolase</keyword>
<evidence type="ECO:0000256" key="2">
    <source>
        <dbReference type="ARBA" id="ARBA00008834"/>
    </source>
</evidence>
<evidence type="ECO:0000313" key="11">
    <source>
        <dbReference type="EMBL" id="KAL3646070.1"/>
    </source>
</evidence>
<comment type="subcellular location">
    <subcellularLocation>
        <location evidence="1">Secreted</location>
        <location evidence="1">Cell wall</location>
    </subcellularLocation>
</comment>
<keyword evidence="12" id="KW-1185">Reference proteome</keyword>
<dbReference type="InterPro" id="IPR011050">
    <property type="entry name" value="Pectin_lyase_fold/virulence"/>
</dbReference>
<keyword evidence="3" id="KW-0134">Cell wall</keyword>
<dbReference type="Gene3D" id="2.160.20.10">
    <property type="entry name" value="Single-stranded right-handed beta-helix, Pectin lyase-like"/>
    <property type="match status" value="1"/>
</dbReference>
<evidence type="ECO:0000256" key="9">
    <source>
        <dbReference type="RuleBase" id="RU361169"/>
    </source>
</evidence>
<evidence type="ECO:0000313" key="12">
    <source>
        <dbReference type="Proteomes" id="UP001632038"/>
    </source>
</evidence>
<evidence type="ECO:0000256" key="8">
    <source>
        <dbReference type="PROSITE-ProRule" id="PRU10052"/>
    </source>
</evidence>
<sequence>MEPKWLSPCIFYAMFCLSILSSHVNCQTYVFNVNNYDEEVDIHQDFADKWKQACETSEGVFKVNPGTYLLSGSILFEGPCNGQTTVTIDGVLVASDEVTLPVDYWIRFQNVNGLTITGQGTLDGNGEKAWGHGPGAPTSLSLANVANVQIQDIKSVNSKMFHMKICDSQHVTVKHVTISAPADSTNTDGLHISRSSDINVIDSQISTGDDCISIGEGASNVNINGVFCGPGHGISIGSLGKVEGEQDVSSITVTNCTLADTTNGIRIKTFASPISITAQDLTFQHVTMKNVENPIIINQHYCPEQKSCPKSNGESSVELKGVKFIDVQGSSATQVAVKLDCSGNKPCQSVQLDRVNLDFQGQTTIAACSNVDPEFVESDQVPSKCSEPAVTLDNNNRWMPQIRF</sequence>
<dbReference type="SMART" id="SM00710">
    <property type="entry name" value="PbH1"/>
    <property type="match status" value="5"/>
</dbReference>
<evidence type="ECO:0000256" key="7">
    <source>
        <dbReference type="ARBA" id="ARBA00023316"/>
    </source>
</evidence>
<dbReference type="Proteomes" id="UP001632038">
    <property type="component" value="Unassembled WGS sequence"/>
</dbReference>
<proteinExistence type="inferred from homology"/>
<name>A0ABD3DUZ6_9LAMI</name>
<comment type="caution">
    <text evidence="11">The sequence shown here is derived from an EMBL/GenBank/DDBJ whole genome shotgun (WGS) entry which is preliminary data.</text>
</comment>
<keyword evidence="4" id="KW-0964">Secreted</keyword>